<keyword evidence="2" id="KW-1185">Reference proteome</keyword>
<dbReference type="Proteomes" id="UP000655044">
    <property type="component" value="Unassembled WGS sequence"/>
</dbReference>
<reference evidence="1" key="1">
    <citation type="submission" date="2021-01" db="EMBL/GenBank/DDBJ databases">
        <title>Whole genome shotgun sequence of Planobispora rosea NBRC 15558.</title>
        <authorList>
            <person name="Komaki H."/>
            <person name="Tamura T."/>
        </authorList>
    </citation>
    <scope>NUCLEOTIDE SEQUENCE</scope>
    <source>
        <strain evidence="1">NBRC 15558</strain>
    </source>
</reference>
<dbReference type="EMBL" id="BOOI01000005">
    <property type="protein sequence ID" value="GIH82195.1"/>
    <property type="molecule type" value="Genomic_DNA"/>
</dbReference>
<protein>
    <submittedName>
        <fullName evidence="1">Uncharacterized protein</fullName>
    </submittedName>
</protein>
<name>A0A8J3RWY2_PLARO</name>
<gene>
    <name evidence="1" type="ORF">Pro02_06030</name>
</gene>
<sequence>MVTEIFITRVVRYESDGVCAVAAGWIPVGKAPSRGRYGRGAGTPIVGVGSGTAVAVKHTGSDPVCFTANPAGSDWCDR</sequence>
<organism evidence="1 2">
    <name type="scientific">Planobispora rosea</name>
    <dbReference type="NCBI Taxonomy" id="35762"/>
    <lineage>
        <taxon>Bacteria</taxon>
        <taxon>Bacillati</taxon>
        <taxon>Actinomycetota</taxon>
        <taxon>Actinomycetes</taxon>
        <taxon>Streptosporangiales</taxon>
        <taxon>Streptosporangiaceae</taxon>
        <taxon>Planobispora</taxon>
    </lineage>
</organism>
<accession>A0A8J3RWY2</accession>
<dbReference type="AlphaFoldDB" id="A0A8J3RWY2"/>
<proteinExistence type="predicted"/>
<comment type="caution">
    <text evidence="1">The sequence shown here is derived from an EMBL/GenBank/DDBJ whole genome shotgun (WGS) entry which is preliminary data.</text>
</comment>
<evidence type="ECO:0000313" key="1">
    <source>
        <dbReference type="EMBL" id="GIH82195.1"/>
    </source>
</evidence>
<evidence type="ECO:0000313" key="2">
    <source>
        <dbReference type="Proteomes" id="UP000655044"/>
    </source>
</evidence>